<dbReference type="EMBL" id="CATQJA010000074">
    <property type="protein sequence ID" value="CAJ0557705.1"/>
    <property type="molecule type" value="Genomic_DNA"/>
</dbReference>
<accession>A0AA36C3G9</accession>
<keyword evidence="2" id="KW-1185">Reference proteome</keyword>
<feature type="non-terminal residue" evidence="1">
    <location>
        <position position="112"/>
    </location>
</feature>
<evidence type="ECO:0000313" key="1">
    <source>
        <dbReference type="EMBL" id="CAJ0557705.1"/>
    </source>
</evidence>
<organism evidence="1 2">
    <name type="scientific">Mesorhabditis spiculigera</name>
    <dbReference type="NCBI Taxonomy" id="96644"/>
    <lineage>
        <taxon>Eukaryota</taxon>
        <taxon>Metazoa</taxon>
        <taxon>Ecdysozoa</taxon>
        <taxon>Nematoda</taxon>
        <taxon>Chromadorea</taxon>
        <taxon>Rhabditida</taxon>
        <taxon>Rhabditina</taxon>
        <taxon>Rhabditomorpha</taxon>
        <taxon>Rhabditoidea</taxon>
        <taxon>Rhabditidae</taxon>
        <taxon>Mesorhabditinae</taxon>
        <taxon>Mesorhabditis</taxon>
    </lineage>
</organism>
<reference evidence="1" key="1">
    <citation type="submission" date="2023-06" db="EMBL/GenBank/DDBJ databases">
        <authorList>
            <person name="Delattre M."/>
        </authorList>
    </citation>
    <scope>NUCLEOTIDE SEQUENCE</scope>
    <source>
        <strain evidence="1">AF72</strain>
    </source>
</reference>
<proteinExistence type="predicted"/>
<dbReference type="Gene3D" id="2.60.40.10">
    <property type="entry name" value="Immunoglobulins"/>
    <property type="match status" value="1"/>
</dbReference>
<protein>
    <submittedName>
        <fullName evidence="1">Uncharacterized protein</fullName>
    </submittedName>
</protein>
<dbReference type="InterPro" id="IPR013783">
    <property type="entry name" value="Ig-like_fold"/>
</dbReference>
<evidence type="ECO:0000313" key="2">
    <source>
        <dbReference type="Proteomes" id="UP001177023"/>
    </source>
</evidence>
<dbReference type="Proteomes" id="UP001177023">
    <property type="component" value="Unassembled WGS sequence"/>
</dbReference>
<comment type="caution">
    <text evidence="1">The sequence shown here is derived from an EMBL/GenBank/DDBJ whole genome shotgun (WGS) entry which is preliminary data.</text>
</comment>
<name>A0AA36C3G9_9BILA</name>
<gene>
    <name evidence="1" type="ORF">MSPICULIGERA_LOCUS463</name>
</gene>
<dbReference type="AlphaFoldDB" id="A0AA36C3G9"/>
<sequence length="112" mass="11906">MNKAAHCEPAVVQLPAAGGSAKFRLKNPDTKKFIYVVENSDPGNYTLGLDKCGQMPMGEGKTVEVIKKPGAPGEAKATIKLFPAIPPGADVDLDEHIKGAPVQTFEVKFVTK</sequence>